<dbReference type="InterPro" id="IPR006390">
    <property type="entry name" value="DHP_synth_dom"/>
</dbReference>
<keyword evidence="7" id="KW-0479">Metal-binding</keyword>
<evidence type="ECO:0000256" key="5">
    <source>
        <dbReference type="ARBA" id="ARBA00012458"/>
    </source>
</evidence>
<dbReference type="PANTHER" id="PTHR20941:SF1">
    <property type="entry name" value="FOLIC ACID SYNTHESIS PROTEIN FOL1"/>
    <property type="match status" value="1"/>
</dbReference>
<comment type="similarity">
    <text evidence="4">Belongs to the DHPS family.</text>
</comment>
<keyword evidence="12" id="KW-1185">Reference proteome</keyword>
<dbReference type="NCBIfam" id="TIGR01496">
    <property type="entry name" value="DHPS"/>
    <property type="match status" value="1"/>
</dbReference>
<protein>
    <recommendedName>
        <fullName evidence="5">dihydropteroate synthase</fullName>
        <ecNumber evidence="5">2.5.1.15</ecNumber>
    </recommendedName>
</protein>
<evidence type="ECO:0000256" key="8">
    <source>
        <dbReference type="ARBA" id="ARBA00022842"/>
    </source>
</evidence>
<dbReference type="InterPro" id="IPR045031">
    <property type="entry name" value="DHP_synth-like"/>
</dbReference>
<evidence type="ECO:0000313" key="11">
    <source>
        <dbReference type="EMBL" id="WIV62291.1"/>
    </source>
</evidence>
<dbReference type="PROSITE" id="PS50972">
    <property type="entry name" value="PTERIN_BINDING"/>
    <property type="match status" value="1"/>
</dbReference>
<comment type="catalytic activity">
    <reaction evidence="1">
        <text>(7,8-dihydropterin-6-yl)methyl diphosphate + 4-aminobenzoate = 7,8-dihydropteroate + diphosphate</text>
        <dbReference type="Rhea" id="RHEA:19949"/>
        <dbReference type="ChEBI" id="CHEBI:17836"/>
        <dbReference type="ChEBI" id="CHEBI:17839"/>
        <dbReference type="ChEBI" id="CHEBI:33019"/>
        <dbReference type="ChEBI" id="CHEBI:72950"/>
        <dbReference type="EC" id="2.5.1.15"/>
    </reaction>
</comment>
<dbReference type="Gene3D" id="3.20.20.20">
    <property type="entry name" value="Dihydropteroate synthase-like"/>
    <property type="match status" value="1"/>
</dbReference>
<keyword evidence="6 11" id="KW-0808">Transferase</keyword>
<evidence type="ECO:0000256" key="6">
    <source>
        <dbReference type="ARBA" id="ARBA00022679"/>
    </source>
</evidence>
<dbReference type="Proteomes" id="UP001227101">
    <property type="component" value="Chromosome"/>
</dbReference>
<accession>A0ABY8Y3U5</accession>
<evidence type="ECO:0000256" key="7">
    <source>
        <dbReference type="ARBA" id="ARBA00022723"/>
    </source>
</evidence>
<dbReference type="Pfam" id="PF00809">
    <property type="entry name" value="Pterin_bind"/>
    <property type="match status" value="1"/>
</dbReference>
<proteinExistence type="inferred from homology"/>
<dbReference type="PROSITE" id="PS00793">
    <property type="entry name" value="DHPS_2"/>
    <property type="match status" value="1"/>
</dbReference>
<evidence type="ECO:0000256" key="4">
    <source>
        <dbReference type="ARBA" id="ARBA00009503"/>
    </source>
</evidence>
<evidence type="ECO:0000256" key="2">
    <source>
        <dbReference type="ARBA" id="ARBA00001946"/>
    </source>
</evidence>
<evidence type="ECO:0000256" key="3">
    <source>
        <dbReference type="ARBA" id="ARBA00004763"/>
    </source>
</evidence>
<name>A0ABY8Y3U5_9PSEU</name>
<feature type="domain" description="Pterin-binding" evidence="10">
    <location>
        <begin position="1"/>
        <end position="253"/>
    </location>
</feature>
<dbReference type="EC" id="2.5.1.15" evidence="5"/>
<evidence type="ECO:0000256" key="9">
    <source>
        <dbReference type="ARBA" id="ARBA00022909"/>
    </source>
</evidence>
<evidence type="ECO:0000256" key="1">
    <source>
        <dbReference type="ARBA" id="ARBA00000012"/>
    </source>
</evidence>
<dbReference type="CDD" id="cd00739">
    <property type="entry name" value="DHPS"/>
    <property type="match status" value="1"/>
</dbReference>
<dbReference type="InterPro" id="IPR011005">
    <property type="entry name" value="Dihydropteroate_synth-like_sf"/>
</dbReference>
<comment type="cofactor">
    <cofactor evidence="2">
        <name>Mg(2+)</name>
        <dbReference type="ChEBI" id="CHEBI:18420"/>
    </cofactor>
</comment>
<dbReference type="GO" id="GO:0004156">
    <property type="term" value="F:dihydropteroate synthase activity"/>
    <property type="evidence" value="ECO:0007669"/>
    <property type="project" value="UniProtKB-EC"/>
</dbReference>
<gene>
    <name evidence="11" type="primary">folP</name>
    <name evidence="11" type="ORF">QP939_46880</name>
</gene>
<keyword evidence="9" id="KW-0289">Folate biosynthesis</keyword>
<dbReference type="PANTHER" id="PTHR20941">
    <property type="entry name" value="FOLATE SYNTHESIS PROTEINS"/>
    <property type="match status" value="1"/>
</dbReference>
<dbReference type="SUPFAM" id="SSF51717">
    <property type="entry name" value="Dihydropteroate synthetase-like"/>
    <property type="match status" value="1"/>
</dbReference>
<keyword evidence="8" id="KW-0460">Magnesium</keyword>
<dbReference type="InterPro" id="IPR000489">
    <property type="entry name" value="Pterin-binding_dom"/>
</dbReference>
<evidence type="ECO:0000313" key="12">
    <source>
        <dbReference type="Proteomes" id="UP001227101"/>
    </source>
</evidence>
<evidence type="ECO:0000259" key="10">
    <source>
        <dbReference type="PROSITE" id="PS50972"/>
    </source>
</evidence>
<dbReference type="EMBL" id="CP127173">
    <property type="protein sequence ID" value="WIV62291.1"/>
    <property type="molecule type" value="Genomic_DNA"/>
</dbReference>
<comment type="pathway">
    <text evidence="3">Cofactor biosynthesis; tetrahydrofolate biosynthesis; 7,8-dihydrofolate from 2-amino-4-hydroxy-6-hydroxymethyl-7,8-dihydropteridine diphosphate and 4-aminobenzoate: step 1/2.</text>
</comment>
<organism evidence="11 12">
    <name type="scientific">Amycolatopsis nalaikhensis</name>
    <dbReference type="NCBI Taxonomy" id="715472"/>
    <lineage>
        <taxon>Bacteria</taxon>
        <taxon>Bacillati</taxon>
        <taxon>Actinomycetota</taxon>
        <taxon>Actinomycetes</taxon>
        <taxon>Pseudonocardiales</taxon>
        <taxon>Pseudonocardiaceae</taxon>
        <taxon>Amycolatopsis</taxon>
    </lineage>
</organism>
<reference evidence="11 12" key="1">
    <citation type="submission" date="2023-06" db="EMBL/GenBank/DDBJ databases">
        <authorList>
            <person name="Oyuntsetseg B."/>
            <person name="Kim S.B."/>
        </authorList>
    </citation>
    <scope>NUCLEOTIDE SEQUENCE [LARGE SCALE GENOMIC DNA]</scope>
    <source>
        <strain evidence="11 12">2-2</strain>
    </source>
</reference>
<sequence>MGVLNVTPDSFSDGGRYLTVDAAVEHGLRLVREGADLVDVGGESTRPGADRTPAAEERARVLPVVRELAAAGVAVSIDTMRATVAEAAVDAGAVLVNDVSGGLADPDMARCVADLGTPYIAMHWRAHSARMREHSRYRDVVADVVAELRCRVHALVAEGLRPDRLIVDPGLGFAKTAAQSWQLVRRLDEVFALERHVLVGASRKSFLTTVAPGSTADAAAREAATTAVTAAVAARGAFAVRVHDVPASVVAARVGDLLRPVPVGLAHQVH</sequence>